<dbReference type="Proteomes" id="UP000005446">
    <property type="component" value="Unassembled WGS sequence"/>
</dbReference>
<dbReference type="HOGENOM" id="CLU_060131_2_0_1"/>
<protein>
    <recommendedName>
        <fullName evidence="1">N-acetyltransferase domain-containing protein</fullName>
    </recommendedName>
</protein>
<dbReference type="CDD" id="cd04301">
    <property type="entry name" value="NAT_SF"/>
    <property type="match status" value="1"/>
</dbReference>
<proteinExistence type="predicted"/>
<dbReference type="InterPro" id="IPR000182">
    <property type="entry name" value="GNAT_dom"/>
</dbReference>
<dbReference type="EMBL" id="AGUE01000104">
    <property type="protein sequence ID" value="EHK99902.1"/>
    <property type="molecule type" value="Genomic_DNA"/>
</dbReference>
<evidence type="ECO:0000313" key="2">
    <source>
        <dbReference type="EMBL" id="EHK99902.1"/>
    </source>
</evidence>
<dbReference type="Gene3D" id="3.40.630.30">
    <property type="match status" value="1"/>
</dbReference>
<dbReference type="InterPro" id="IPR052523">
    <property type="entry name" value="Trichothecene_AcTrans"/>
</dbReference>
<sequence>MGGGSISPRGFTLRTASKEDLDAITRIHIEGFTEEPQVHYCYPYRHEFPEDHWKWTRKEYENYLAQPEKYVVYLLEDAVEVDGNTVCTPVGHAVWNLAVLTPATGADPAEKERKDADKKRCEAFFGRASQRFKTYFAPWAEKQVNLSSLVVHPDYRRRGGGTQLVDWGIKEAESKEWPVTLCASPMGRFLYNYLRFKTLADEVVQVAGEEETLTSVVMVRED</sequence>
<dbReference type="Pfam" id="PF00583">
    <property type="entry name" value="Acetyltransf_1"/>
    <property type="match status" value="1"/>
</dbReference>
<organism evidence="2 3">
    <name type="scientific">Glarea lozoyensis (strain ATCC 74030 / MF5533)</name>
    <dbReference type="NCBI Taxonomy" id="1104152"/>
    <lineage>
        <taxon>Eukaryota</taxon>
        <taxon>Fungi</taxon>
        <taxon>Dikarya</taxon>
        <taxon>Ascomycota</taxon>
        <taxon>Pezizomycotina</taxon>
        <taxon>Leotiomycetes</taxon>
        <taxon>Helotiales</taxon>
        <taxon>Helotiaceae</taxon>
        <taxon>Glarea</taxon>
    </lineage>
</organism>
<dbReference type="PANTHER" id="PTHR42791:SF2">
    <property type="entry name" value="N-ACETYLTRANSFERASE DOMAIN-CONTAINING PROTEIN"/>
    <property type="match status" value="1"/>
</dbReference>
<keyword evidence="3" id="KW-1185">Reference proteome</keyword>
<feature type="domain" description="N-acetyltransferase" evidence="1">
    <location>
        <begin position="72"/>
        <end position="175"/>
    </location>
</feature>
<accession>H0ENM0</accession>
<dbReference type="OrthoDB" id="4738875at2759"/>
<dbReference type="GO" id="GO:0016747">
    <property type="term" value="F:acyltransferase activity, transferring groups other than amino-acyl groups"/>
    <property type="evidence" value="ECO:0007669"/>
    <property type="project" value="InterPro"/>
</dbReference>
<dbReference type="InParanoid" id="H0ENM0"/>
<dbReference type="PANTHER" id="PTHR42791">
    <property type="entry name" value="GNAT FAMILY ACETYLTRANSFERASE"/>
    <property type="match status" value="1"/>
</dbReference>
<comment type="caution">
    <text evidence="2">The sequence shown here is derived from an EMBL/GenBank/DDBJ whole genome shotgun (WGS) entry which is preliminary data.</text>
</comment>
<evidence type="ECO:0000313" key="3">
    <source>
        <dbReference type="Proteomes" id="UP000005446"/>
    </source>
</evidence>
<dbReference type="SUPFAM" id="SSF55729">
    <property type="entry name" value="Acyl-CoA N-acyltransferases (Nat)"/>
    <property type="match status" value="1"/>
</dbReference>
<dbReference type="AlphaFoldDB" id="H0ENM0"/>
<name>H0ENM0_GLAL7</name>
<gene>
    <name evidence="2" type="ORF">M7I_4228</name>
</gene>
<dbReference type="InterPro" id="IPR016181">
    <property type="entry name" value="Acyl_CoA_acyltransferase"/>
</dbReference>
<evidence type="ECO:0000259" key="1">
    <source>
        <dbReference type="Pfam" id="PF00583"/>
    </source>
</evidence>
<reference evidence="2 3" key="1">
    <citation type="journal article" date="2012" name="Eukaryot. Cell">
        <title>Genome sequence of the fungus Glarea lozoyensis: the first genome sequence of a species from the Helotiaceae family.</title>
        <authorList>
            <person name="Youssar L."/>
            <person name="Gruening B.A."/>
            <person name="Erxleben A."/>
            <person name="Guenther S."/>
            <person name="Huettel W."/>
        </authorList>
    </citation>
    <scope>NUCLEOTIDE SEQUENCE [LARGE SCALE GENOMIC DNA]</scope>
    <source>
        <strain evidence="3">ATCC 74030 / MF5533</strain>
    </source>
</reference>